<proteinExistence type="predicted"/>
<evidence type="ECO:0000313" key="2">
    <source>
        <dbReference type="Proteomes" id="UP000003781"/>
    </source>
</evidence>
<reference evidence="1 2" key="1">
    <citation type="submission" date="2007-03" db="EMBL/GenBank/DDBJ databases">
        <authorList>
            <person name="Stal L."/>
            <person name="Ferriera S."/>
            <person name="Johnson J."/>
            <person name="Kravitz S."/>
            <person name="Beeson K."/>
            <person name="Sutton G."/>
            <person name="Rogers Y.-H."/>
            <person name="Friedman R."/>
            <person name="Frazier M."/>
            <person name="Venter J.C."/>
        </authorList>
    </citation>
    <scope>NUCLEOTIDE SEQUENCE [LARGE SCALE GENOMIC DNA]</scope>
    <source>
        <strain evidence="1 2">CCY0110</strain>
    </source>
</reference>
<keyword evidence="2" id="KW-1185">Reference proteome</keyword>
<dbReference type="EC" id="4.1.2.14" evidence="1"/>
<dbReference type="OrthoDB" id="573997at2"/>
<dbReference type="eggNOG" id="ENOG50338XW">
    <property type="taxonomic scope" value="Bacteria"/>
</dbReference>
<protein>
    <submittedName>
        <fullName evidence="1">Keto-hydroxyglutarate-aldolase/keto-deoxy-phosphogluconate aldolase</fullName>
        <ecNumber evidence="1">4.1.2.14</ecNumber>
    </submittedName>
</protein>
<dbReference type="EMBL" id="AAXW01000007">
    <property type="protein sequence ID" value="EAZ92340.1"/>
    <property type="molecule type" value="Genomic_DNA"/>
</dbReference>
<organism evidence="1 2">
    <name type="scientific">Crocosphaera chwakensis CCY0110</name>
    <dbReference type="NCBI Taxonomy" id="391612"/>
    <lineage>
        <taxon>Bacteria</taxon>
        <taxon>Bacillati</taxon>
        <taxon>Cyanobacteriota</taxon>
        <taxon>Cyanophyceae</taxon>
        <taxon>Oscillatoriophycideae</taxon>
        <taxon>Chroococcales</taxon>
        <taxon>Aphanothecaceae</taxon>
        <taxon>Crocosphaera</taxon>
        <taxon>Crocosphaera chwakensis</taxon>
    </lineage>
</organism>
<name>A3IMH1_9CHRO</name>
<comment type="caution">
    <text evidence="1">The sequence shown here is derived from an EMBL/GenBank/DDBJ whole genome shotgun (WGS) entry which is preliminary data.</text>
</comment>
<gene>
    <name evidence="1" type="ORF">CY0110_28314</name>
</gene>
<keyword evidence="1" id="KW-0456">Lyase</keyword>
<accession>A3IMH1</accession>
<sequence length="79" mass="8643">MSNVQVSICIDDAHLSQIEQIAQKLQSSGMKVTQTLANIGIINGSISSEQLNHIAQIEGVETVERQQTYQLNPPSSHIQ</sequence>
<evidence type="ECO:0000313" key="1">
    <source>
        <dbReference type="EMBL" id="EAZ92340.1"/>
    </source>
</evidence>
<dbReference type="GO" id="GO:0008675">
    <property type="term" value="F:2-dehydro-3-deoxy-phosphogluconate aldolase activity"/>
    <property type="evidence" value="ECO:0007669"/>
    <property type="project" value="UniProtKB-EC"/>
</dbReference>
<dbReference type="AlphaFoldDB" id="A3IMH1"/>
<dbReference type="Proteomes" id="UP000003781">
    <property type="component" value="Unassembled WGS sequence"/>
</dbReference>
<dbReference type="RefSeq" id="WP_008274561.1">
    <property type="nucleotide sequence ID" value="NZ_AAXW01000007.1"/>
</dbReference>